<evidence type="ECO:0000256" key="8">
    <source>
        <dbReference type="ARBA" id="ARBA00036320"/>
    </source>
</evidence>
<reference evidence="13 14" key="1">
    <citation type="submission" date="2024-04" db="EMBL/GenBank/DDBJ databases">
        <authorList>
            <person name="Waldvogel A.-M."/>
            <person name="Schoenle A."/>
        </authorList>
    </citation>
    <scope>NUCLEOTIDE SEQUENCE [LARGE SCALE GENOMIC DNA]</scope>
</reference>
<dbReference type="GO" id="GO:0006508">
    <property type="term" value="P:proteolysis"/>
    <property type="evidence" value="ECO:0007669"/>
    <property type="project" value="UniProtKB-KW"/>
</dbReference>
<evidence type="ECO:0000256" key="10">
    <source>
        <dbReference type="RuleBase" id="RU363034"/>
    </source>
</evidence>
<dbReference type="EC" id="3.4.21.4" evidence="9"/>
<keyword evidence="3 11" id="KW-0732">Signal</keyword>
<dbReference type="PROSITE" id="PS00135">
    <property type="entry name" value="TRYPSIN_SER"/>
    <property type="match status" value="1"/>
</dbReference>
<keyword evidence="5 10" id="KW-0720">Serine protease</keyword>
<protein>
    <recommendedName>
        <fullName evidence="9">trypsin</fullName>
        <ecNumber evidence="9">3.4.21.4</ecNumber>
    </recommendedName>
</protein>
<keyword evidence="4 10" id="KW-0378">Hydrolase</keyword>
<evidence type="ECO:0000256" key="5">
    <source>
        <dbReference type="ARBA" id="ARBA00022825"/>
    </source>
</evidence>
<keyword evidence="7" id="KW-1015">Disulfide bond</keyword>
<dbReference type="InterPro" id="IPR043504">
    <property type="entry name" value="Peptidase_S1_PA_chymotrypsin"/>
</dbReference>
<dbReference type="InterPro" id="IPR001254">
    <property type="entry name" value="Trypsin_dom"/>
</dbReference>
<dbReference type="GO" id="GO:0004252">
    <property type="term" value="F:serine-type endopeptidase activity"/>
    <property type="evidence" value="ECO:0007669"/>
    <property type="project" value="UniProtKB-EC"/>
</dbReference>
<dbReference type="EMBL" id="OZ035824">
    <property type="protein sequence ID" value="CAL1592804.1"/>
    <property type="molecule type" value="Genomic_DNA"/>
</dbReference>
<dbReference type="InterPro" id="IPR001314">
    <property type="entry name" value="Peptidase_S1A"/>
</dbReference>
<evidence type="ECO:0000256" key="2">
    <source>
        <dbReference type="ARBA" id="ARBA00022670"/>
    </source>
</evidence>
<dbReference type="CDD" id="cd00190">
    <property type="entry name" value="Tryp_SPc"/>
    <property type="match status" value="1"/>
</dbReference>
<evidence type="ECO:0000256" key="4">
    <source>
        <dbReference type="ARBA" id="ARBA00022801"/>
    </source>
</evidence>
<proteinExistence type="predicted"/>
<evidence type="ECO:0000313" key="13">
    <source>
        <dbReference type="EMBL" id="CAL1592804.1"/>
    </source>
</evidence>
<evidence type="ECO:0000256" key="11">
    <source>
        <dbReference type="SAM" id="SignalP"/>
    </source>
</evidence>
<dbReference type="FunFam" id="2.40.10.10:FF:000005">
    <property type="entry name" value="Serine protease 37"/>
    <property type="match status" value="1"/>
</dbReference>
<evidence type="ECO:0000259" key="12">
    <source>
        <dbReference type="PROSITE" id="PS50240"/>
    </source>
</evidence>
<evidence type="ECO:0000256" key="7">
    <source>
        <dbReference type="ARBA" id="ARBA00023157"/>
    </source>
</evidence>
<dbReference type="SMART" id="SM00020">
    <property type="entry name" value="Tryp_SPc"/>
    <property type="match status" value="1"/>
</dbReference>
<dbReference type="GO" id="GO:0005576">
    <property type="term" value="C:extracellular region"/>
    <property type="evidence" value="ECO:0007669"/>
    <property type="project" value="UniProtKB-SubCell"/>
</dbReference>
<comment type="catalytic activity">
    <reaction evidence="8">
        <text>Preferential cleavage: Arg-|-Xaa, Lys-|-Xaa.</text>
        <dbReference type="EC" id="3.4.21.4"/>
    </reaction>
</comment>
<evidence type="ECO:0000313" key="14">
    <source>
        <dbReference type="Proteomes" id="UP001497482"/>
    </source>
</evidence>
<keyword evidence="14" id="KW-1185">Reference proteome</keyword>
<dbReference type="PANTHER" id="PTHR24271">
    <property type="entry name" value="KALLIKREIN-RELATED"/>
    <property type="match status" value="1"/>
</dbReference>
<dbReference type="PRINTS" id="PR00722">
    <property type="entry name" value="CHYMOTRYPSIN"/>
</dbReference>
<gene>
    <name evidence="13" type="ORF">KC01_LOCUS22009</name>
</gene>
<dbReference type="PROSITE" id="PS00134">
    <property type="entry name" value="TRYPSIN_HIS"/>
    <property type="match status" value="1"/>
</dbReference>
<dbReference type="Pfam" id="PF00089">
    <property type="entry name" value="Trypsin"/>
    <property type="match status" value="1"/>
</dbReference>
<dbReference type="InterPro" id="IPR018114">
    <property type="entry name" value="TRYPSIN_HIS"/>
</dbReference>
<dbReference type="InterPro" id="IPR009003">
    <property type="entry name" value="Peptidase_S1_PA"/>
</dbReference>
<evidence type="ECO:0000256" key="6">
    <source>
        <dbReference type="ARBA" id="ARBA00023145"/>
    </source>
</evidence>
<keyword evidence="6" id="KW-0865">Zymogen</keyword>
<dbReference type="PANTHER" id="PTHR24271:SF81">
    <property type="entry name" value="GRANZYME B"/>
    <property type="match status" value="1"/>
</dbReference>
<accession>A0AAV2KXA4</accession>
<dbReference type="PROSITE" id="PS50240">
    <property type="entry name" value="TRYPSIN_DOM"/>
    <property type="match status" value="1"/>
</dbReference>
<dbReference type="Proteomes" id="UP001497482">
    <property type="component" value="Chromosome 2"/>
</dbReference>
<keyword evidence="2 10" id="KW-0645">Protease</keyword>
<organism evidence="13 14">
    <name type="scientific">Knipowitschia caucasica</name>
    <name type="common">Caucasian dwarf goby</name>
    <name type="synonym">Pomatoschistus caucasicus</name>
    <dbReference type="NCBI Taxonomy" id="637954"/>
    <lineage>
        <taxon>Eukaryota</taxon>
        <taxon>Metazoa</taxon>
        <taxon>Chordata</taxon>
        <taxon>Craniata</taxon>
        <taxon>Vertebrata</taxon>
        <taxon>Euteleostomi</taxon>
        <taxon>Actinopterygii</taxon>
        <taxon>Neopterygii</taxon>
        <taxon>Teleostei</taxon>
        <taxon>Neoteleostei</taxon>
        <taxon>Acanthomorphata</taxon>
        <taxon>Gobiaria</taxon>
        <taxon>Gobiiformes</taxon>
        <taxon>Gobioidei</taxon>
        <taxon>Gobiidae</taxon>
        <taxon>Gobiinae</taxon>
        <taxon>Knipowitschia</taxon>
    </lineage>
</organism>
<evidence type="ECO:0000256" key="1">
    <source>
        <dbReference type="ARBA" id="ARBA00004239"/>
    </source>
</evidence>
<dbReference type="SUPFAM" id="SSF50494">
    <property type="entry name" value="Trypsin-like serine proteases"/>
    <property type="match status" value="1"/>
</dbReference>
<feature type="signal peptide" evidence="11">
    <location>
        <begin position="1"/>
        <end position="21"/>
    </location>
</feature>
<dbReference type="AlphaFoldDB" id="A0AAV2KXA4"/>
<evidence type="ECO:0000256" key="3">
    <source>
        <dbReference type="ARBA" id="ARBA00022729"/>
    </source>
</evidence>
<dbReference type="Gene3D" id="2.40.10.10">
    <property type="entry name" value="Trypsin-like serine proteases"/>
    <property type="match status" value="2"/>
</dbReference>
<sequence>MHLCGTLLLILIIAAHDAVHAGRIYGGRKAHGRPYMALVERHMGDGKPKYCGGFLLRDNFVMTAAHCSASSYSVFLGIHDALKKSEAQHISVEKAFMNPIYDDKTLKNDLLLLKLSSKAKLNSKVACISLARPEDEEPKDCSLAGWGRTEHSKGYNSHTLMEVNVSVSQCESPKQGDYFYCVNGKKGGQSGDSGGPLVCEKEKVYGVVSGRTEAVQYYSKIPIHQKWINRIMNSQ</sequence>
<dbReference type="InterPro" id="IPR033116">
    <property type="entry name" value="TRYPSIN_SER"/>
</dbReference>
<feature type="domain" description="Peptidase S1" evidence="12">
    <location>
        <begin position="24"/>
        <end position="233"/>
    </location>
</feature>
<feature type="chain" id="PRO_5043472253" description="trypsin" evidence="11">
    <location>
        <begin position="22"/>
        <end position="235"/>
    </location>
</feature>
<evidence type="ECO:0000256" key="9">
    <source>
        <dbReference type="ARBA" id="ARBA00038868"/>
    </source>
</evidence>
<name>A0AAV2KXA4_KNICA</name>
<comment type="subcellular location">
    <subcellularLocation>
        <location evidence="1">Secreted</location>
        <location evidence="1">Extracellular space</location>
    </subcellularLocation>
</comment>